<gene>
    <name evidence="1" type="ORF">PORY_000610</name>
</gene>
<reference evidence="1 2" key="1">
    <citation type="journal article" date="2021" name="Commun. Biol.">
        <title>Genomic insights into the host specific adaptation of the Pneumocystis genus.</title>
        <authorList>
            <person name="Cisse O.H."/>
            <person name="Ma L."/>
            <person name="Dekker J.P."/>
            <person name="Khil P.P."/>
            <person name="Youn J.-H."/>
            <person name="Brenchley J.M."/>
            <person name="Blair R."/>
            <person name="Pahar B."/>
            <person name="Chabe M."/>
            <person name="Van Rompay K.K.A."/>
            <person name="Keesler R."/>
            <person name="Sukura A."/>
            <person name="Hirsch V."/>
            <person name="Kutty G."/>
            <person name="Liu Y."/>
            <person name="Peng L."/>
            <person name="Chen J."/>
            <person name="Song J."/>
            <person name="Weissenbacher-Lang C."/>
            <person name="Xu J."/>
            <person name="Upham N.S."/>
            <person name="Stajich J.E."/>
            <person name="Cuomo C.A."/>
            <person name="Cushion M.T."/>
            <person name="Kovacs J.A."/>
        </authorList>
    </citation>
    <scope>NUCLEOTIDE SEQUENCE [LARGE SCALE GENOMIC DNA]</scope>
    <source>
        <strain evidence="1 2">RABM</strain>
    </source>
</reference>
<evidence type="ECO:0000313" key="1">
    <source>
        <dbReference type="EMBL" id="KAG4305700.1"/>
    </source>
</evidence>
<keyword evidence="2" id="KW-1185">Reference proteome</keyword>
<proteinExistence type="predicted"/>
<sequence>MDLSSPLDFELTHHSDRLGTVFYGSKTMQLHMSRYSSPLVYTPVSSPSFSILSGSGKFYMEHPTYISHRNTLSLPTDCSSTLLHPESPIFQLSGTVQPFLEDELCNLNEQSKDRIWDERMVAVEVASLTNPSFDDKHSMLTPVRDIYQTPFDISEYIHPNYDVKSPELFRPTISPGSTTVSEFAPVTPPSSTENISYFNYMLPHTRTTSAFNENWLVDMERSSSSETHVDPSRLCMSQVFHSNFSADELVIEKSVKRSDDKNDETEYERGNLDKKILCNVKNDSQESVSEYEEKLAVLKPKKTQKIKRGPFKRRSETISIENVEDCSKPKRGRVPKEQRQKLLEMSTTTVSNASSLVGLGILLHDSSYGKKTDTFFHDKSVLDKVENNANLPPQGIFLTKTKISRRKYNQNHSLRTGDSIEKSFICEIIGCEKKFRRSEHLKRHIRSLHTGEKPFMCTICHKRFSRSDNLNQHLRVHKVSSGNQGAVVGKRRTRIMEKKKSIQ</sequence>
<accession>A0ACB7CEA7</accession>
<comment type="caution">
    <text evidence="1">The sequence shown here is derived from an EMBL/GenBank/DDBJ whole genome shotgun (WGS) entry which is preliminary data.</text>
</comment>
<dbReference type="EMBL" id="JABTEG010000002">
    <property type="protein sequence ID" value="KAG4305700.1"/>
    <property type="molecule type" value="Genomic_DNA"/>
</dbReference>
<name>A0ACB7CEA7_9ASCO</name>
<dbReference type="Proteomes" id="UP000768646">
    <property type="component" value="Unassembled WGS sequence"/>
</dbReference>
<evidence type="ECO:0000313" key="2">
    <source>
        <dbReference type="Proteomes" id="UP000768646"/>
    </source>
</evidence>
<organism evidence="1 2">
    <name type="scientific">Pneumocystis oryctolagi</name>
    <dbReference type="NCBI Taxonomy" id="42067"/>
    <lineage>
        <taxon>Eukaryota</taxon>
        <taxon>Fungi</taxon>
        <taxon>Dikarya</taxon>
        <taxon>Ascomycota</taxon>
        <taxon>Taphrinomycotina</taxon>
        <taxon>Pneumocystomycetes</taxon>
        <taxon>Pneumocystaceae</taxon>
        <taxon>Pneumocystis</taxon>
    </lineage>
</organism>
<protein>
    <submittedName>
        <fullName evidence="1">Uncharacterized protein</fullName>
    </submittedName>
</protein>